<reference evidence="2" key="1">
    <citation type="submission" date="2023-06" db="EMBL/GenBank/DDBJ databases">
        <title>Survivors Of The Sea: Transcriptome response of Skeletonema marinoi to long-term dormancy.</title>
        <authorList>
            <person name="Pinder M.I.M."/>
            <person name="Kourtchenko O."/>
            <person name="Robertson E.K."/>
            <person name="Larsson T."/>
            <person name="Maumus F."/>
            <person name="Osuna-Cruz C.M."/>
            <person name="Vancaester E."/>
            <person name="Stenow R."/>
            <person name="Vandepoele K."/>
            <person name="Ploug H."/>
            <person name="Bruchert V."/>
            <person name="Godhe A."/>
            <person name="Topel M."/>
        </authorList>
    </citation>
    <scope>NUCLEOTIDE SEQUENCE</scope>
    <source>
        <strain evidence="2">R05AC</strain>
    </source>
</reference>
<feature type="compositionally biased region" description="Basic and acidic residues" evidence="1">
    <location>
        <begin position="268"/>
        <end position="288"/>
    </location>
</feature>
<evidence type="ECO:0000256" key="1">
    <source>
        <dbReference type="SAM" id="MobiDB-lite"/>
    </source>
</evidence>
<feature type="region of interest" description="Disordered" evidence="1">
    <location>
        <begin position="1"/>
        <end position="54"/>
    </location>
</feature>
<feature type="region of interest" description="Disordered" evidence="1">
    <location>
        <begin position="250"/>
        <end position="321"/>
    </location>
</feature>
<proteinExistence type="predicted"/>
<comment type="caution">
    <text evidence="2">The sequence shown here is derived from an EMBL/GenBank/DDBJ whole genome shotgun (WGS) entry which is preliminary data.</text>
</comment>
<feature type="compositionally biased region" description="Basic and acidic residues" evidence="1">
    <location>
        <begin position="419"/>
        <end position="446"/>
    </location>
</feature>
<dbReference type="Proteomes" id="UP001224775">
    <property type="component" value="Unassembled WGS sequence"/>
</dbReference>
<dbReference type="EMBL" id="JATAAI010000047">
    <property type="protein sequence ID" value="KAK1733541.1"/>
    <property type="molecule type" value="Genomic_DNA"/>
</dbReference>
<feature type="region of interest" description="Disordered" evidence="1">
    <location>
        <begin position="407"/>
        <end position="446"/>
    </location>
</feature>
<organism evidence="2 3">
    <name type="scientific">Skeletonema marinoi</name>
    <dbReference type="NCBI Taxonomy" id="267567"/>
    <lineage>
        <taxon>Eukaryota</taxon>
        <taxon>Sar</taxon>
        <taxon>Stramenopiles</taxon>
        <taxon>Ochrophyta</taxon>
        <taxon>Bacillariophyta</taxon>
        <taxon>Coscinodiscophyceae</taxon>
        <taxon>Thalassiosirophycidae</taxon>
        <taxon>Thalassiosirales</taxon>
        <taxon>Skeletonemataceae</taxon>
        <taxon>Skeletonema</taxon>
        <taxon>Skeletonema marinoi-dohrnii complex</taxon>
    </lineage>
</organism>
<feature type="region of interest" description="Disordered" evidence="1">
    <location>
        <begin position="69"/>
        <end position="184"/>
    </location>
</feature>
<protein>
    <submittedName>
        <fullName evidence="2">C2HC-type zinc finger protein</fullName>
    </submittedName>
</protein>
<feature type="compositionally biased region" description="Polar residues" evidence="1">
    <location>
        <begin position="78"/>
        <end position="90"/>
    </location>
</feature>
<name>A0AAD9D4D2_9STRA</name>
<dbReference type="Pfam" id="PF13913">
    <property type="entry name" value="zf-C2HC_2"/>
    <property type="match status" value="1"/>
</dbReference>
<evidence type="ECO:0000313" key="3">
    <source>
        <dbReference type="Proteomes" id="UP001224775"/>
    </source>
</evidence>
<accession>A0AAD9D4D2</accession>
<feature type="compositionally biased region" description="Basic and acidic residues" evidence="1">
    <location>
        <begin position="43"/>
        <end position="54"/>
    </location>
</feature>
<evidence type="ECO:0000313" key="2">
    <source>
        <dbReference type="EMBL" id="KAK1733541.1"/>
    </source>
</evidence>
<dbReference type="AlphaFoldDB" id="A0AAD9D4D2"/>
<keyword evidence="3" id="KW-1185">Reference proteome</keyword>
<feature type="compositionally biased region" description="Basic and acidic residues" evidence="1">
    <location>
        <begin position="15"/>
        <end position="30"/>
    </location>
</feature>
<gene>
    <name evidence="2" type="ORF">QTG54_015714</name>
</gene>
<sequence>MESDWSNRRKSAMNRARELRSKIKEMHSDNADDASNTVMSSREIQRQRRSRQLEETKRLLDQFADAEVEVDEQRRVSSNDSVRSGKNSLYGNYGSIEAQVASSQELLSRSHRRDKYSADPPAESGSSQMRIQAESRTVRETSHRQPGQFGRGRGRGRIGSGGGATATSSRQVGSSLQSSKPFPRDYTAVEMPSAQQGQVRNKFSASNENTAKPQCFYLRDHRVPEHKDGECDKLVVLRQRLAARRRMRELALEGGTKEQKIEPSSMHGMEKPHSHRVDNEAVPHEHSARQHTNQFSHKDVDDANRSHRSSHNNDNATQLNISTGSAGSIASEKSVVDIELVQCDCCGRSFAPKVYEKHFDSSGQPKCVNDKNKKRPVFNSAKARIANNSNLNQDEQRQVLQMNKKVSKDLAKKKNGKGRTMEKIRRSSKWRDESRAFRDAMKASKL</sequence>
<feature type="compositionally biased region" description="Basic and acidic residues" evidence="1">
    <location>
        <begin position="250"/>
        <end position="261"/>
    </location>
</feature>
<feature type="compositionally biased region" description="Low complexity" evidence="1">
    <location>
        <begin position="165"/>
        <end position="179"/>
    </location>
</feature>
<feature type="compositionally biased region" description="Basic and acidic residues" evidence="1">
    <location>
        <begin position="296"/>
        <end position="305"/>
    </location>
</feature>